<evidence type="ECO:0000313" key="4">
    <source>
        <dbReference type="Proteomes" id="UP000031186"/>
    </source>
</evidence>
<dbReference type="HOGENOM" id="CLU_2638572_0_0_1"/>
<keyword evidence="4" id="KW-1185">Reference proteome</keyword>
<evidence type="ECO:0000256" key="2">
    <source>
        <dbReference type="SAM" id="SignalP"/>
    </source>
</evidence>
<name>A0A0B4EZ11_METAF</name>
<sequence length="77" mass="8548">MRFANLLFVIPFTAVFAWPLALTFHTCAALVKQPDCKNPSFVDRACGACPHRDSTWAKKPFVNDEGKNNGTKPLTHS</sequence>
<feature type="compositionally biased region" description="Polar residues" evidence="1">
    <location>
        <begin position="68"/>
        <end position="77"/>
    </location>
</feature>
<dbReference type="Proteomes" id="UP000031186">
    <property type="component" value="Unassembled WGS sequence"/>
</dbReference>
<dbReference type="EMBL" id="AZNF01000004">
    <property type="protein sequence ID" value="KID67075.1"/>
    <property type="molecule type" value="Genomic_DNA"/>
</dbReference>
<dbReference type="AlphaFoldDB" id="A0A0B4EZ11"/>
<evidence type="ECO:0000256" key="1">
    <source>
        <dbReference type="SAM" id="MobiDB-lite"/>
    </source>
</evidence>
<evidence type="ECO:0000313" key="3">
    <source>
        <dbReference type="EMBL" id="KID67075.1"/>
    </source>
</evidence>
<keyword evidence="2" id="KW-0732">Signal</keyword>
<feature type="compositionally biased region" description="Basic and acidic residues" evidence="1">
    <location>
        <begin position="58"/>
        <end position="67"/>
    </location>
</feature>
<accession>A0A0B4EZ11</accession>
<feature type="signal peptide" evidence="2">
    <location>
        <begin position="1"/>
        <end position="17"/>
    </location>
</feature>
<evidence type="ECO:0008006" key="5">
    <source>
        <dbReference type="Google" id="ProtNLM"/>
    </source>
</evidence>
<proteinExistence type="predicted"/>
<protein>
    <recommendedName>
        <fullName evidence="5">Secreted protein</fullName>
    </recommendedName>
</protein>
<reference evidence="3 4" key="1">
    <citation type="journal article" date="2014" name="Proc. Natl. Acad. Sci. U.S.A.">
        <title>Trajectory and genomic determinants of fungal-pathogen speciation and host adaptation.</title>
        <authorList>
            <person name="Hu X."/>
            <person name="Xiao G."/>
            <person name="Zheng P."/>
            <person name="Shang Y."/>
            <person name="Su Y."/>
            <person name="Zhang X."/>
            <person name="Liu X."/>
            <person name="Zhan S."/>
            <person name="St Leger R.J."/>
            <person name="Wang C."/>
        </authorList>
    </citation>
    <scope>NUCLEOTIDE SEQUENCE [LARGE SCALE GENOMIC DNA]</scope>
    <source>
        <strain evidence="3 4">ARSEF 549</strain>
    </source>
</reference>
<comment type="caution">
    <text evidence="3">The sequence shown here is derived from an EMBL/GenBank/DDBJ whole genome shotgun (WGS) entry which is preliminary data.</text>
</comment>
<dbReference type="VEuPathDB" id="FungiDB:MAN_03833"/>
<gene>
    <name evidence="3" type="ORF">MAN_03833</name>
</gene>
<organism evidence="3 4">
    <name type="scientific">Metarhizium anisopliae (strain ARSEF 549)</name>
    <dbReference type="NCBI Taxonomy" id="3151832"/>
    <lineage>
        <taxon>Eukaryota</taxon>
        <taxon>Fungi</taxon>
        <taxon>Dikarya</taxon>
        <taxon>Ascomycota</taxon>
        <taxon>Pezizomycotina</taxon>
        <taxon>Sordariomycetes</taxon>
        <taxon>Hypocreomycetidae</taxon>
        <taxon>Hypocreales</taxon>
        <taxon>Clavicipitaceae</taxon>
        <taxon>Metarhizium</taxon>
    </lineage>
</organism>
<feature type="chain" id="PRO_5002086649" description="Secreted protein" evidence="2">
    <location>
        <begin position="18"/>
        <end position="77"/>
    </location>
</feature>
<feature type="region of interest" description="Disordered" evidence="1">
    <location>
        <begin position="58"/>
        <end position="77"/>
    </location>
</feature>
<feature type="non-terminal residue" evidence="3">
    <location>
        <position position="1"/>
    </location>
</feature>